<dbReference type="InterPro" id="IPR036465">
    <property type="entry name" value="vWFA_dom_sf"/>
</dbReference>
<comment type="caution">
    <text evidence="2">The sequence shown here is derived from an EMBL/GenBank/DDBJ whole genome shotgun (WGS) entry which is preliminary data.</text>
</comment>
<dbReference type="AlphaFoldDB" id="A0A820NC86"/>
<name>A0A820NC86_9BILA</name>
<evidence type="ECO:0000313" key="3">
    <source>
        <dbReference type="Proteomes" id="UP000663836"/>
    </source>
</evidence>
<dbReference type="Gene3D" id="3.40.50.410">
    <property type="entry name" value="von Willebrand factor, type A domain"/>
    <property type="match status" value="1"/>
</dbReference>
<protein>
    <recommendedName>
        <fullName evidence="1">VWFA domain-containing protein</fullName>
    </recommendedName>
</protein>
<dbReference type="SUPFAM" id="SSF53300">
    <property type="entry name" value="vWA-like"/>
    <property type="match status" value="1"/>
</dbReference>
<evidence type="ECO:0000259" key="1">
    <source>
        <dbReference type="Pfam" id="PF13519"/>
    </source>
</evidence>
<dbReference type="CDD" id="cd00198">
    <property type="entry name" value="vWFA"/>
    <property type="match status" value="1"/>
</dbReference>
<reference evidence="2" key="1">
    <citation type="submission" date="2021-02" db="EMBL/GenBank/DDBJ databases">
        <authorList>
            <person name="Nowell W R."/>
        </authorList>
    </citation>
    <scope>NUCLEOTIDE SEQUENCE</scope>
</reference>
<dbReference type="InterPro" id="IPR002035">
    <property type="entry name" value="VWF_A"/>
</dbReference>
<dbReference type="Pfam" id="PF13519">
    <property type="entry name" value="VWA_2"/>
    <property type="match status" value="1"/>
</dbReference>
<gene>
    <name evidence="2" type="ORF">JBS370_LOCUS43031</name>
</gene>
<sequence>LNRRSDELLPEVQLNDNSVQEQNKPYHLVFVLDESGSMGGQKWTDLTDAYNMCLEKRLEIAQQLSKDFISIVQFDHDARVICSASPLSNGIPRLAHMTGGATSFSPALQKAME</sequence>
<organism evidence="2 3">
    <name type="scientific">Rotaria sordida</name>
    <dbReference type="NCBI Taxonomy" id="392033"/>
    <lineage>
        <taxon>Eukaryota</taxon>
        <taxon>Metazoa</taxon>
        <taxon>Spiralia</taxon>
        <taxon>Gnathifera</taxon>
        <taxon>Rotifera</taxon>
        <taxon>Eurotatoria</taxon>
        <taxon>Bdelloidea</taxon>
        <taxon>Philodinida</taxon>
        <taxon>Philodinidae</taxon>
        <taxon>Rotaria</taxon>
    </lineage>
</organism>
<evidence type="ECO:0000313" key="2">
    <source>
        <dbReference type="EMBL" id="CAF4386902.1"/>
    </source>
</evidence>
<feature type="non-terminal residue" evidence="2">
    <location>
        <position position="113"/>
    </location>
</feature>
<feature type="domain" description="VWFA" evidence="1">
    <location>
        <begin position="28"/>
        <end position="112"/>
    </location>
</feature>
<accession>A0A820NC86</accession>
<dbReference type="EMBL" id="CAJOBD010062269">
    <property type="protein sequence ID" value="CAF4386902.1"/>
    <property type="molecule type" value="Genomic_DNA"/>
</dbReference>
<feature type="non-terminal residue" evidence="2">
    <location>
        <position position="1"/>
    </location>
</feature>
<dbReference type="Proteomes" id="UP000663836">
    <property type="component" value="Unassembled WGS sequence"/>
</dbReference>
<proteinExistence type="predicted"/>